<evidence type="ECO:0000313" key="5">
    <source>
        <dbReference type="Proteomes" id="UP000554482"/>
    </source>
</evidence>
<keyword evidence="5" id="KW-1185">Reference proteome</keyword>
<dbReference type="EMBL" id="JABWDY010010123">
    <property type="protein sequence ID" value="KAF5200919.1"/>
    <property type="molecule type" value="Genomic_DNA"/>
</dbReference>
<proteinExistence type="inferred from homology"/>
<dbReference type="GO" id="GO:0071014">
    <property type="term" value="C:post-mRNA release spliceosomal complex"/>
    <property type="evidence" value="ECO:0007669"/>
    <property type="project" value="TreeGrafter"/>
</dbReference>
<dbReference type="PANTHER" id="PTHR12072:SF5">
    <property type="entry name" value="CWF19-LIKE PROTEIN 2"/>
    <property type="match status" value="1"/>
</dbReference>
<name>A0A7J6WU53_THATH</name>
<feature type="domain" description="Cwf19-like C-terminal" evidence="3">
    <location>
        <begin position="52"/>
        <end position="111"/>
    </location>
</feature>
<dbReference type="InterPro" id="IPR040194">
    <property type="entry name" value="Cwf19-like"/>
</dbReference>
<evidence type="ECO:0000259" key="3">
    <source>
        <dbReference type="Pfam" id="PF04677"/>
    </source>
</evidence>
<comment type="similarity">
    <text evidence="1">Belongs to the CWF19 family.</text>
</comment>
<organism evidence="4 5">
    <name type="scientific">Thalictrum thalictroides</name>
    <name type="common">Rue-anemone</name>
    <name type="synonym">Anemone thalictroides</name>
    <dbReference type="NCBI Taxonomy" id="46969"/>
    <lineage>
        <taxon>Eukaryota</taxon>
        <taxon>Viridiplantae</taxon>
        <taxon>Streptophyta</taxon>
        <taxon>Embryophyta</taxon>
        <taxon>Tracheophyta</taxon>
        <taxon>Spermatophyta</taxon>
        <taxon>Magnoliopsida</taxon>
        <taxon>Ranunculales</taxon>
        <taxon>Ranunculaceae</taxon>
        <taxon>Thalictroideae</taxon>
        <taxon>Thalictrum</taxon>
    </lineage>
</organism>
<dbReference type="OrthoDB" id="2113965at2759"/>
<sequence length="112" mass="12973">MHLAQKIAQNKQYSISGQADDEYDFDDGPSRKKNRRSGGSEQVRDKRNIATHILTQQERCQYCFENTRRPSHLVVSIANFTYLMLPQQQPLVKGHCCILPMQHEAATRNIDR</sequence>
<feature type="compositionally biased region" description="Polar residues" evidence="2">
    <location>
        <begin position="7"/>
        <end position="17"/>
    </location>
</feature>
<dbReference type="InterPro" id="IPR006768">
    <property type="entry name" value="Cwf19-like_C_dom-1"/>
</dbReference>
<evidence type="ECO:0000256" key="1">
    <source>
        <dbReference type="ARBA" id="ARBA00006795"/>
    </source>
</evidence>
<comment type="caution">
    <text evidence="4">The sequence shown here is derived from an EMBL/GenBank/DDBJ whole genome shotgun (WGS) entry which is preliminary data.</text>
</comment>
<feature type="region of interest" description="Disordered" evidence="2">
    <location>
        <begin position="1"/>
        <end position="49"/>
    </location>
</feature>
<accession>A0A7J6WU53</accession>
<dbReference type="Proteomes" id="UP000554482">
    <property type="component" value="Unassembled WGS sequence"/>
</dbReference>
<reference evidence="4 5" key="1">
    <citation type="submission" date="2020-06" db="EMBL/GenBank/DDBJ databases">
        <title>Transcriptomic and genomic resources for Thalictrum thalictroides and T. hernandezii: Facilitating candidate gene discovery in an emerging model plant lineage.</title>
        <authorList>
            <person name="Arias T."/>
            <person name="Riano-Pachon D.M."/>
            <person name="Di Stilio V.S."/>
        </authorList>
    </citation>
    <scope>NUCLEOTIDE SEQUENCE [LARGE SCALE GENOMIC DNA]</scope>
    <source>
        <strain evidence="5">cv. WT478/WT964</strain>
        <tissue evidence="4">Leaves</tissue>
    </source>
</reference>
<evidence type="ECO:0000313" key="4">
    <source>
        <dbReference type="EMBL" id="KAF5200919.1"/>
    </source>
</evidence>
<protein>
    <submittedName>
        <fullName evidence="4">Cwfj-like family protein</fullName>
    </submittedName>
</protein>
<dbReference type="PANTHER" id="PTHR12072">
    <property type="entry name" value="CWF19, CELL CYCLE CONTROL PROTEIN"/>
    <property type="match status" value="1"/>
</dbReference>
<dbReference type="GO" id="GO:0000398">
    <property type="term" value="P:mRNA splicing, via spliceosome"/>
    <property type="evidence" value="ECO:0007669"/>
    <property type="project" value="TreeGrafter"/>
</dbReference>
<gene>
    <name evidence="4" type="ORF">FRX31_009497</name>
</gene>
<dbReference type="AlphaFoldDB" id="A0A7J6WU53"/>
<dbReference type="Pfam" id="PF04677">
    <property type="entry name" value="CwfJ_C_1"/>
    <property type="match status" value="1"/>
</dbReference>
<evidence type="ECO:0000256" key="2">
    <source>
        <dbReference type="SAM" id="MobiDB-lite"/>
    </source>
</evidence>